<evidence type="ECO:0000256" key="3">
    <source>
        <dbReference type="ARBA" id="ARBA00022490"/>
    </source>
</evidence>
<dbReference type="Pfam" id="PF18199">
    <property type="entry name" value="Dynein_C"/>
    <property type="match status" value="1"/>
</dbReference>
<dbReference type="Pfam" id="PF18198">
    <property type="entry name" value="AAA_lid_11"/>
    <property type="match status" value="1"/>
</dbReference>
<dbReference type="Gene3D" id="1.10.8.720">
    <property type="entry name" value="Region D6 of dynein motor"/>
    <property type="match status" value="1"/>
</dbReference>
<feature type="domain" description="Dynein heavy chain C-terminal" evidence="17">
    <location>
        <begin position="906"/>
        <end position="1171"/>
    </location>
</feature>
<dbReference type="InterPro" id="IPR035706">
    <property type="entry name" value="AAA_9"/>
</dbReference>
<dbReference type="Gene3D" id="1.20.1270.280">
    <property type="match status" value="1"/>
</dbReference>
<comment type="similarity">
    <text evidence="2">Belongs to the dynein heavy chain family.</text>
</comment>
<evidence type="ECO:0000256" key="9">
    <source>
        <dbReference type="ARBA" id="ARBA00023069"/>
    </source>
</evidence>
<keyword evidence="5" id="KW-0547">Nucleotide-binding</keyword>
<protein>
    <submittedName>
        <fullName evidence="18">Uncharacterized protein</fullName>
    </submittedName>
</protein>
<evidence type="ECO:0000313" key="18">
    <source>
        <dbReference type="EMBL" id="KAJ8389321.1"/>
    </source>
</evidence>
<feature type="domain" description="Dynein heavy chain AAA lid" evidence="16">
    <location>
        <begin position="761"/>
        <end position="899"/>
    </location>
</feature>
<name>A0AAD7W9X5_9TELE</name>
<keyword evidence="4" id="KW-0493">Microtubule</keyword>
<keyword evidence="3" id="KW-0963">Cytoplasm</keyword>
<dbReference type="GO" id="GO:0005524">
    <property type="term" value="F:ATP binding"/>
    <property type="evidence" value="ECO:0007669"/>
    <property type="project" value="UniProtKB-KW"/>
</dbReference>
<comment type="caution">
    <text evidence="18">The sequence shown here is derived from an EMBL/GenBank/DDBJ whole genome shotgun (WGS) entry which is preliminary data.</text>
</comment>
<dbReference type="InterPro" id="IPR026983">
    <property type="entry name" value="DHC"/>
</dbReference>
<evidence type="ECO:0000313" key="19">
    <source>
        <dbReference type="Proteomes" id="UP001221898"/>
    </source>
</evidence>
<feature type="domain" description="Dynein heavy chain region D6 P-loop" evidence="14">
    <location>
        <begin position="615"/>
        <end position="728"/>
    </location>
</feature>
<keyword evidence="11" id="KW-0206">Cytoskeleton</keyword>
<dbReference type="AlphaFoldDB" id="A0AAD7W9X5"/>
<dbReference type="GO" id="GO:0008569">
    <property type="term" value="F:minus-end-directed microtubule motor activity"/>
    <property type="evidence" value="ECO:0007669"/>
    <property type="project" value="InterPro"/>
</dbReference>
<dbReference type="EMBL" id="JAINUG010000184">
    <property type="protein sequence ID" value="KAJ8389321.1"/>
    <property type="molecule type" value="Genomic_DNA"/>
</dbReference>
<evidence type="ECO:0000256" key="13">
    <source>
        <dbReference type="SAM" id="Coils"/>
    </source>
</evidence>
<comment type="subcellular location">
    <subcellularLocation>
        <location evidence="1">Cytoplasm</location>
        <location evidence="1">Cytoskeleton</location>
        <location evidence="1">Cilium axoneme</location>
    </subcellularLocation>
</comment>
<keyword evidence="6" id="KW-0067">ATP-binding</keyword>
<evidence type="ECO:0000256" key="5">
    <source>
        <dbReference type="ARBA" id="ARBA00022741"/>
    </source>
</evidence>
<sequence length="1187" mass="134698">MGGFSGWWAQRHDCKEPHISAEGETGAHMASQAKLKRDGGHNSVCLCGRQGWEISWTPKKGSYSELAQKELPLSPGHGAQTGSGWQAGVWAGWERVRWEETVKGLEVDIGFPGGDCLLAAAFLSYMGPFLSSYRDEIVSNIWMKQIRELQVPCSPSFNFAAFLSKPTSVRSWNIQELPSGLLHRERASSSPWQQGLKVIDLQMPDFLRTLENAVQFGSPVLLQNVQEELDPSLAPILNKSLKRIGGRLLMKLGDKEVEYSPEFRFYITTKLSNPHYTPEISTKTTIVNFAVKEQGLEAQLLGIVVRKERPELEEQKDSLVINISTGKRKLQELEDEILRLLNEATGSLLDDVQLVNTLQTSKVTANEVTEQLETSEQTEIKIDMAREAYRPCAQRASILFFVLNDMGRMDPMYQFSLDAYIDLFNLSIEKSQRSPDLVDRIEHLNDYHTYSVYRFTCRGLFERHKLLFSFQMCTKILEVAGKLNIGEYSFFLRGGLVLDKEGQMDNPCCSWLSDHNWDNITELDKLANFRGLMSSFEQYPRDWHQWYTSDEPENATLPGEWESACCELQRMLIVRSLRQDRVSFCVTSFIINNLGSHYVEPPVLDMKAVLEDSTTKTPLIFVLSPGVDPTGALLHLADSSNMSQHFHALSLGQGQAPIATRMIKEGVKYGHWVFLANCHLSLSWMPHLDKLVEQLQVEEPHPDFRLWLSSSPHPEFPIAILQAGIKMTTEPPKGVKSNMKRLYQLVTETQFNRCTRPALYHKLLFALCFFHSVLLERKKFLQLGWNIIYGFNDSDFEVSENLTSLYLDEYEQVPWDALKYLIAGVNYGGHVTDDWDRRLLTTYINDYFCESAVTTTFYKLSSLPTYYIPRDGPQSSYLEYINMLPNIEHPAVFGQHPNADIASQIAETRTLFDTLLSLQPQVTSTAASGTGPSHEDKVLELSADVRQKIPALVDYESTRQLLQHDPSPLNIVLLQEIQRYNSLLHTIKSSLEELEKGIQGLVVMSSNLEETFHCIYDARVPPLWEKAYPSLKPLASWTRDLSVRVEQFSRWAETSYPPTLFWLSAFTFPTGFLTAVLQASARQHNVSVDTLSWEFIVSTVDDGNLLVPPKDGVFIRGLFLEGAGWDKKNSCLVEAEPMQLVCPIPTIHFKPVEARKRVPRVCTPVLATTSRCAPGELGAPPSWWEWT</sequence>
<keyword evidence="8 13" id="KW-0175">Coiled coil</keyword>
<dbReference type="GO" id="GO:0045505">
    <property type="term" value="F:dynein intermediate chain binding"/>
    <property type="evidence" value="ECO:0007669"/>
    <property type="project" value="InterPro"/>
</dbReference>
<dbReference type="FunFam" id="1.20.1270.280:FF:000007">
    <property type="entry name" value="dynein heavy chain 2, axonemal"/>
    <property type="match status" value="1"/>
</dbReference>
<dbReference type="FunFam" id="3.40.50.300:FF:006175">
    <property type="entry name" value="Uncharacterized protein"/>
    <property type="match status" value="1"/>
</dbReference>
<dbReference type="GO" id="GO:0005930">
    <property type="term" value="C:axoneme"/>
    <property type="evidence" value="ECO:0007669"/>
    <property type="project" value="UniProtKB-SubCell"/>
</dbReference>
<dbReference type="Pfam" id="PF03028">
    <property type="entry name" value="Dynein_heavy"/>
    <property type="match status" value="1"/>
</dbReference>
<organism evidence="18 19">
    <name type="scientific">Aldrovandia affinis</name>
    <dbReference type="NCBI Taxonomy" id="143900"/>
    <lineage>
        <taxon>Eukaryota</taxon>
        <taxon>Metazoa</taxon>
        <taxon>Chordata</taxon>
        <taxon>Craniata</taxon>
        <taxon>Vertebrata</taxon>
        <taxon>Euteleostomi</taxon>
        <taxon>Actinopterygii</taxon>
        <taxon>Neopterygii</taxon>
        <taxon>Teleostei</taxon>
        <taxon>Notacanthiformes</taxon>
        <taxon>Halosauridae</taxon>
        <taxon>Aldrovandia</taxon>
    </lineage>
</organism>
<reference evidence="18" key="1">
    <citation type="journal article" date="2023" name="Science">
        <title>Genome structures resolve the early diversification of teleost fishes.</title>
        <authorList>
            <person name="Parey E."/>
            <person name="Louis A."/>
            <person name="Montfort J."/>
            <person name="Bouchez O."/>
            <person name="Roques C."/>
            <person name="Iampietro C."/>
            <person name="Lluch J."/>
            <person name="Castinel A."/>
            <person name="Donnadieu C."/>
            <person name="Desvignes T."/>
            <person name="Floi Bucao C."/>
            <person name="Jouanno E."/>
            <person name="Wen M."/>
            <person name="Mejri S."/>
            <person name="Dirks R."/>
            <person name="Jansen H."/>
            <person name="Henkel C."/>
            <person name="Chen W.J."/>
            <person name="Zahm M."/>
            <person name="Cabau C."/>
            <person name="Klopp C."/>
            <person name="Thompson A.W."/>
            <person name="Robinson-Rechavi M."/>
            <person name="Braasch I."/>
            <person name="Lecointre G."/>
            <person name="Bobe J."/>
            <person name="Postlethwait J.H."/>
            <person name="Berthelot C."/>
            <person name="Roest Crollius H."/>
            <person name="Guiguen Y."/>
        </authorList>
    </citation>
    <scope>NUCLEOTIDE SEQUENCE</scope>
    <source>
        <strain evidence="18">NC1722</strain>
    </source>
</reference>
<keyword evidence="10" id="KW-0505">Motor protein</keyword>
<evidence type="ECO:0000256" key="11">
    <source>
        <dbReference type="ARBA" id="ARBA00023212"/>
    </source>
</evidence>
<evidence type="ECO:0000256" key="7">
    <source>
        <dbReference type="ARBA" id="ARBA00023017"/>
    </source>
</evidence>
<dbReference type="FunFam" id="1.10.8.720:FF:000008">
    <property type="entry name" value="Dynein axonemal heavy chain 2"/>
    <property type="match status" value="1"/>
</dbReference>
<gene>
    <name evidence="18" type="ORF">AAFF_G00121860</name>
</gene>
<dbReference type="InterPro" id="IPR042219">
    <property type="entry name" value="AAA_lid_11_sf"/>
</dbReference>
<feature type="coiled-coil region" evidence="13">
    <location>
        <begin position="316"/>
        <end position="343"/>
    </location>
</feature>
<dbReference type="InterPro" id="IPR027417">
    <property type="entry name" value="P-loop_NTPase"/>
</dbReference>
<dbReference type="PANTHER" id="PTHR22878">
    <property type="entry name" value="DYNEIN HEAVY CHAIN 6, AXONEMAL-LIKE-RELATED"/>
    <property type="match status" value="1"/>
</dbReference>
<dbReference type="Gene3D" id="3.10.490.20">
    <property type="match status" value="1"/>
</dbReference>
<proteinExistence type="inferred from homology"/>
<dbReference type="Gene3D" id="3.40.50.300">
    <property type="entry name" value="P-loop containing nucleotide triphosphate hydrolases"/>
    <property type="match status" value="2"/>
</dbReference>
<dbReference type="InterPro" id="IPR041228">
    <property type="entry name" value="Dynein_C"/>
</dbReference>
<evidence type="ECO:0000259" key="15">
    <source>
        <dbReference type="Pfam" id="PF12781"/>
    </source>
</evidence>
<feature type="domain" description="Dynein heavy chain ATP-binding dynein motor region" evidence="15">
    <location>
        <begin position="194"/>
        <end position="368"/>
    </location>
</feature>
<dbReference type="GO" id="GO:0051959">
    <property type="term" value="F:dynein light intermediate chain binding"/>
    <property type="evidence" value="ECO:0007669"/>
    <property type="project" value="InterPro"/>
</dbReference>
<dbReference type="Gene3D" id="1.10.8.1220">
    <property type="match status" value="1"/>
</dbReference>
<dbReference type="Pfam" id="PF12781">
    <property type="entry name" value="AAA_9"/>
    <property type="match status" value="1"/>
</dbReference>
<evidence type="ECO:0000256" key="12">
    <source>
        <dbReference type="ARBA" id="ARBA00023273"/>
    </source>
</evidence>
<keyword evidence="12" id="KW-0966">Cell projection</keyword>
<dbReference type="PANTHER" id="PTHR22878:SF68">
    <property type="entry name" value="DYNEIN HEAVY CHAIN 6, AXONEMAL-LIKE"/>
    <property type="match status" value="1"/>
</dbReference>
<dbReference type="InterPro" id="IPR043160">
    <property type="entry name" value="Dynein_C_barrel"/>
</dbReference>
<dbReference type="FunFam" id="3.40.50.300:FF:004557">
    <property type="entry name" value="Predicted protein"/>
    <property type="match status" value="1"/>
</dbReference>
<dbReference type="Gene3D" id="6.10.140.1060">
    <property type="match status" value="1"/>
</dbReference>
<keyword evidence="9" id="KW-0969">Cilium</keyword>
<evidence type="ECO:0000256" key="4">
    <source>
        <dbReference type="ARBA" id="ARBA00022701"/>
    </source>
</evidence>
<dbReference type="InterPro" id="IPR004273">
    <property type="entry name" value="Dynein_heavy_D6_P-loop"/>
</dbReference>
<keyword evidence="19" id="KW-1185">Reference proteome</keyword>
<evidence type="ECO:0000259" key="17">
    <source>
        <dbReference type="Pfam" id="PF18199"/>
    </source>
</evidence>
<evidence type="ECO:0000256" key="2">
    <source>
        <dbReference type="ARBA" id="ARBA00008887"/>
    </source>
</evidence>
<dbReference type="FunFam" id="1.10.8.1220:FF:000001">
    <property type="entry name" value="Dynein axonemal heavy chain 5"/>
    <property type="match status" value="1"/>
</dbReference>
<dbReference type="FunFam" id="3.10.490.20:FF:000009">
    <property type="entry name" value="Dynein heavy chain 4"/>
    <property type="match status" value="1"/>
</dbReference>
<dbReference type="GO" id="GO:0005874">
    <property type="term" value="C:microtubule"/>
    <property type="evidence" value="ECO:0007669"/>
    <property type="project" value="UniProtKB-KW"/>
</dbReference>
<dbReference type="InterPro" id="IPR041658">
    <property type="entry name" value="AAA_lid_11"/>
</dbReference>
<evidence type="ECO:0000256" key="10">
    <source>
        <dbReference type="ARBA" id="ARBA00023175"/>
    </source>
</evidence>
<evidence type="ECO:0000256" key="1">
    <source>
        <dbReference type="ARBA" id="ARBA00004430"/>
    </source>
</evidence>
<dbReference type="Gene3D" id="1.20.920.20">
    <property type="match status" value="1"/>
</dbReference>
<keyword evidence="7" id="KW-0243">Dynein</keyword>
<dbReference type="GO" id="GO:0030286">
    <property type="term" value="C:dynein complex"/>
    <property type="evidence" value="ECO:0007669"/>
    <property type="project" value="UniProtKB-KW"/>
</dbReference>
<evidence type="ECO:0000259" key="16">
    <source>
        <dbReference type="Pfam" id="PF18198"/>
    </source>
</evidence>
<dbReference type="Proteomes" id="UP001221898">
    <property type="component" value="Unassembled WGS sequence"/>
</dbReference>
<evidence type="ECO:0000256" key="6">
    <source>
        <dbReference type="ARBA" id="ARBA00022840"/>
    </source>
</evidence>
<evidence type="ECO:0000256" key="8">
    <source>
        <dbReference type="ARBA" id="ARBA00023054"/>
    </source>
</evidence>
<dbReference type="GO" id="GO:0007018">
    <property type="term" value="P:microtubule-based movement"/>
    <property type="evidence" value="ECO:0007669"/>
    <property type="project" value="InterPro"/>
</dbReference>
<accession>A0AAD7W9X5</accession>
<evidence type="ECO:0000259" key="14">
    <source>
        <dbReference type="Pfam" id="PF03028"/>
    </source>
</evidence>